<dbReference type="Proteomes" id="UP000001746">
    <property type="component" value="Plasmid pHmuk01"/>
</dbReference>
<dbReference type="KEGG" id="hmu:Hmuk_3321"/>
<sequence>MRPAQTGHSNETRRAVSLVYQADNQSARMAVEDARYVLNHYEGELSAANRQRAERQLEVAETALDRANKWGTRDAEGQAFYKSRATAIPHLRTAYQHAQKVVEFVGRDVDTTATIDRRVDPVRSGNDTRRYRIAGNVTTVDPAANEQVTITINDNQTVTTNATARRGGHGLNRSYTTTINLTEQVNRIEVTTDGETESPAVLRLDGDGLPDTYEQSVAGTDPLNPNSNSSQTARDESANETVDGWEDFDGDGLTTLEERQTGTDPFVADTDSDGLADRVEMAFTQTDPVVADTDDDGTVDGAEDPDGDGLHNAAEYANGTLPQIADTDGDQLTDGEETREYGTNATNRDTDEDGLGDGEEIELGTDPLDPDTDGDGVLDGNETFTTTATNESLGVSVEITGRGNVAESVSVSENQQDYLQNGHIADAAVTSVTSFESERSFDNATLTFEYDDETVPAGDESNLSVFWYNESIGTFTPVNSTVDTDSDTVTANVSHFSRYVVFHRQTWLAPFQQDPPDADEGRGAEIKNTTVLNETFDDGQLDGWNTSTAGDALVTVQNDQLQMRVYRCSRAQASRPIRTVQGNITVSFDWGHAADGYWEYPEWAFRNANTGERIPYTIVKGEDVSSVDNPGQSRTGSLVARAAVDGEVPIEFTLRPSVYCSNSDHKDTYFTVDNIQVTETNTSSVTDSDGDGIPDYREEAGLLVGNGTRIETDPTAADTDGDTLTDSQEFDFDDPETHPTTDREFYDTVSDPNKRDTDGDGLNDDIEREGWDIPVVSADGADRPLRFDSACQQRETDSGTIEWKGEDCTPNDYVLQVSSSPLTADTDRDGLTDDVERNRTYTDPTAERTYQVTVSHQQFVNQIESNGNLRLARMLEIIDENQALSDLHLSDATDDFDFVMTDGDSPRDQAVFTALDGDKRTDRWLDSVEERSENTDPWDPDSDDDGLTDGQEVHGLTQDRTIGDYLQEDEDVTFTTEPTNPDSDGDGYWDGWIGVYDVGRTDNVVLYRDHLQSGDGIEADEMVSEQAGVHDIEEVSSALGADLDRDDDIEHSNIHIGELHWQFYDDSQLGHPNDEETTPSPCITVEVDYDDDVDQAAFDGINWSEKFYRLYGMDVSYNIDEELDDQDLAADRLDLDDERPPTSRDDIDEIEEKFHNNQDSVYLYLTTQGAGGWAGTGGRASSDGGGNFLEDYGIVIFEFSSPPPNQVAKLQKVISHETGHVLSVGKNDDPNDFLGSPRERYSGSPDDGTPERVILETEEEQQRYTQWSVMRAGWRETESLAPPMNGNYTPYSIEELLTIEFNNAVGETHGLARGPA</sequence>
<dbReference type="HOGENOM" id="CLU_251390_0_0_2"/>
<feature type="compositionally biased region" description="Acidic residues" evidence="6">
    <location>
        <begin position="292"/>
        <end position="307"/>
    </location>
</feature>
<feature type="region of interest" description="Disordered" evidence="6">
    <location>
        <begin position="1221"/>
        <end position="1251"/>
    </location>
</feature>
<dbReference type="eggNOG" id="arCOG07561">
    <property type="taxonomic scope" value="Archaea"/>
</dbReference>
<evidence type="ECO:0000256" key="3">
    <source>
        <dbReference type="ARBA" id="ARBA00022729"/>
    </source>
</evidence>
<keyword evidence="3" id="KW-0732">Signal</keyword>
<keyword evidence="8" id="KW-1185">Reference proteome</keyword>
<feature type="compositionally biased region" description="Acidic residues" evidence="6">
    <location>
        <begin position="936"/>
        <end position="947"/>
    </location>
</feature>
<dbReference type="SUPFAM" id="SSF103647">
    <property type="entry name" value="TSP type-3 repeat"/>
    <property type="match status" value="2"/>
</dbReference>
<dbReference type="GO" id="GO:0005509">
    <property type="term" value="F:calcium ion binding"/>
    <property type="evidence" value="ECO:0007669"/>
    <property type="project" value="InterPro"/>
</dbReference>
<dbReference type="PANTHER" id="PTHR37467">
    <property type="entry name" value="EXPORTED CALCIUM-BINDING GLYCOPROTEIN-RELATED"/>
    <property type="match status" value="1"/>
</dbReference>
<feature type="region of interest" description="Disordered" evidence="6">
    <location>
        <begin position="927"/>
        <end position="964"/>
    </location>
</feature>
<evidence type="ECO:0000256" key="6">
    <source>
        <dbReference type="SAM" id="MobiDB-lite"/>
    </source>
</evidence>
<evidence type="ECO:0000313" key="8">
    <source>
        <dbReference type="Proteomes" id="UP000001746"/>
    </source>
</evidence>
<dbReference type="EMBL" id="CP001689">
    <property type="protein sequence ID" value="ACV49413.1"/>
    <property type="molecule type" value="Genomic_DNA"/>
</dbReference>
<keyword evidence="4" id="KW-0106">Calcium</keyword>
<dbReference type="InterPro" id="IPR028974">
    <property type="entry name" value="TSP_type-3_rpt"/>
</dbReference>
<organism evidence="7 8">
    <name type="scientific">Halomicrobium mukohataei (strain ATCC 700874 / DSM 12286 / JCM 9738 / NCIMB 13541)</name>
    <name type="common">Haloarcula mukohataei</name>
    <dbReference type="NCBI Taxonomy" id="485914"/>
    <lineage>
        <taxon>Archaea</taxon>
        <taxon>Methanobacteriati</taxon>
        <taxon>Methanobacteriota</taxon>
        <taxon>Stenosarchaea group</taxon>
        <taxon>Halobacteria</taxon>
        <taxon>Halobacteriales</taxon>
        <taxon>Haloarculaceae</taxon>
        <taxon>Halomicrobium</taxon>
    </lineage>
</organism>
<feature type="compositionally biased region" description="Basic and acidic residues" evidence="6">
    <location>
        <begin position="735"/>
        <end position="758"/>
    </location>
</feature>
<dbReference type="InterPro" id="IPR059100">
    <property type="entry name" value="TSP3_bac"/>
</dbReference>
<proteinExistence type="predicted"/>
<geneLocation type="plasmid" evidence="7 8">
    <name>pHmuk01</name>
</geneLocation>
<protein>
    <submittedName>
        <fullName evidence="7">Uncharacterized protein</fullName>
    </submittedName>
</protein>
<feature type="compositionally biased region" description="Acidic residues" evidence="6">
    <location>
        <begin position="327"/>
        <end position="337"/>
    </location>
</feature>
<evidence type="ECO:0000256" key="2">
    <source>
        <dbReference type="ARBA" id="ARBA00022525"/>
    </source>
</evidence>
<dbReference type="InterPro" id="IPR053180">
    <property type="entry name" value="Ca-binding_acidic-repeat"/>
</dbReference>
<evidence type="ECO:0000256" key="5">
    <source>
        <dbReference type="SAM" id="Coils"/>
    </source>
</evidence>
<comment type="subcellular location">
    <subcellularLocation>
        <location evidence="1">Secreted</location>
    </subcellularLocation>
</comment>
<evidence type="ECO:0000256" key="1">
    <source>
        <dbReference type="ARBA" id="ARBA00004613"/>
    </source>
</evidence>
<keyword evidence="7" id="KW-0614">Plasmid</keyword>
<feature type="coiled-coil region" evidence="5">
    <location>
        <begin position="38"/>
        <end position="70"/>
    </location>
</feature>
<gene>
    <name evidence="7" type="ordered locus">Hmuk_3321</name>
</gene>
<keyword evidence="5" id="KW-0175">Coiled coil</keyword>
<feature type="region of interest" description="Disordered" evidence="6">
    <location>
        <begin position="284"/>
        <end position="377"/>
    </location>
</feature>
<dbReference type="Gene3D" id="4.10.1080.10">
    <property type="entry name" value="TSP type-3 repeat"/>
    <property type="match status" value="1"/>
</dbReference>
<reference evidence="8" key="1">
    <citation type="journal article" date="2009" name="Stand. Genomic Sci.">
        <title>Complete genome sequence of Halomicrobium mukohataei type strain (arg-2).</title>
        <authorList>
            <person name="Tindall B.J."/>
            <person name="Schneider S."/>
            <person name="Lapidus A."/>
            <person name="Copeland A."/>
            <person name="Glavina Del Rio T."/>
            <person name="Nolan M."/>
            <person name="Lucas S."/>
            <person name="Chen F."/>
            <person name="Tice H."/>
            <person name="Cheng J.F."/>
            <person name="Saunders E."/>
            <person name="Bruce D."/>
            <person name="Goodwin L."/>
            <person name="Pitluck S."/>
            <person name="Mikhailova N."/>
            <person name="Pati A."/>
            <person name="Ivanova N."/>
            <person name="Mavrommatis K."/>
            <person name="Chen A."/>
            <person name="Palaniappan K."/>
            <person name="Chain P."/>
            <person name="Land M."/>
            <person name="Hauser L."/>
            <person name="Chang Y.J."/>
            <person name="Jeffries C.D."/>
            <person name="Brettin T."/>
            <person name="Han C."/>
            <person name="Rohde M."/>
            <person name="Goker M."/>
            <person name="Bristow J."/>
            <person name="Eisen J.A."/>
            <person name="Markowitz V."/>
            <person name="Hugenholtz P."/>
            <person name="Klenk H.P."/>
            <person name="Kyrpides N.C."/>
            <person name="Detter J.C."/>
        </authorList>
    </citation>
    <scope>NUCLEOTIDE SEQUENCE [LARGE SCALE GENOMIC DNA]</scope>
    <source>
        <strain evidence="8">ATCC 700874 / DSM 12286 / JCM 9738 / NCIMB 13541</strain>
        <plasmid evidence="8">Plasmid pHmuk01</plasmid>
    </source>
</reference>
<feature type="region of interest" description="Disordered" evidence="6">
    <location>
        <begin position="707"/>
        <end position="767"/>
    </location>
</feature>
<accession>C7P518</accession>
<feature type="compositionally biased region" description="Acidic residues" evidence="6">
    <location>
        <begin position="719"/>
        <end position="734"/>
    </location>
</feature>
<dbReference type="PANTHER" id="PTHR37467:SF1">
    <property type="entry name" value="EXPORTED CALCIUM-BINDING GLYCOPROTEIN"/>
    <property type="match status" value="1"/>
</dbReference>
<evidence type="ECO:0000313" key="7">
    <source>
        <dbReference type="EMBL" id="ACV49413.1"/>
    </source>
</evidence>
<dbReference type="Pfam" id="PF18884">
    <property type="entry name" value="TSP3_bac"/>
    <property type="match status" value="7"/>
</dbReference>
<evidence type="ECO:0000256" key="4">
    <source>
        <dbReference type="ARBA" id="ARBA00022837"/>
    </source>
</evidence>
<name>C7P518_HALMD</name>
<feature type="compositionally biased region" description="Acidic residues" evidence="6">
    <location>
        <begin position="350"/>
        <end position="376"/>
    </location>
</feature>
<feature type="compositionally biased region" description="Polar residues" evidence="6">
    <location>
        <begin position="213"/>
        <end position="232"/>
    </location>
</feature>
<feature type="region of interest" description="Disordered" evidence="6">
    <location>
        <begin position="192"/>
        <end position="268"/>
    </location>
</feature>
<keyword evidence="2" id="KW-0964">Secreted</keyword>